<accession>A0A3G8M2L6</accession>
<gene>
    <name evidence="3" type="ORF">EHO51_03710</name>
</gene>
<dbReference type="InterPro" id="IPR051396">
    <property type="entry name" value="Bact_Antivir_Def_Nuclease"/>
</dbReference>
<dbReference type="Proteomes" id="UP000273982">
    <property type="component" value="Chromosome"/>
</dbReference>
<dbReference type="InterPro" id="IPR003959">
    <property type="entry name" value="ATPase_AAA_core"/>
</dbReference>
<dbReference type="AlphaFoldDB" id="A0A3G8M2L6"/>
<proteinExistence type="predicted"/>
<dbReference type="GO" id="GO:0005524">
    <property type="term" value="F:ATP binding"/>
    <property type="evidence" value="ECO:0007669"/>
    <property type="project" value="InterPro"/>
</dbReference>
<dbReference type="PANTHER" id="PTHR43581:SF4">
    <property type="entry name" value="ATP_GTP PHOSPHATASE"/>
    <property type="match status" value="1"/>
</dbReference>
<dbReference type="RefSeq" id="WP_124737759.1">
    <property type="nucleotide sequence ID" value="NZ_CP034086.1"/>
</dbReference>
<protein>
    <recommendedName>
        <fullName evidence="5">AAA family ATPase</fullName>
    </recommendedName>
</protein>
<feature type="domain" description="ATPase AAA-type core" evidence="2">
    <location>
        <begin position="352"/>
        <end position="430"/>
    </location>
</feature>
<dbReference type="Gene3D" id="3.40.50.300">
    <property type="entry name" value="P-loop containing nucleotide triphosphate hydrolases"/>
    <property type="match status" value="2"/>
</dbReference>
<dbReference type="CDD" id="cd00267">
    <property type="entry name" value="ABC_ATPase"/>
    <property type="match status" value="1"/>
</dbReference>
<organism evidence="3 4">
    <name type="scientific">Methylocystis rosea</name>
    <dbReference type="NCBI Taxonomy" id="173366"/>
    <lineage>
        <taxon>Bacteria</taxon>
        <taxon>Pseudomonadati</taxon>
        <taxon>Pseudomonadota</taxon>
        <taxon>Alphaproteobacteria</taxon>
        <taxon>Hyphomicrobiales</taxon>
        <taxon>Methylocystaceae</taxon>
        <taxon>Methylocystis</taxon>
    </lineage>
</organism>
<evidence type="ECO:0000259" key="2">
    <source>
        <dbReference type="Pfam" id="PF13304"/>
    </source>
</evidence>
<reference evidence="3 4" key="1">
    <citation type="submission" date="2018-11" db="EMBL/GenBank/DDBJ databases">
        <title>Genome squencing of methanotrophic bacteria isolated from alkaline groundwater in Korea.</title>
        <authorList>
            <person name="Nguyen L.N."/>
        </authorList>
    </citation>
    <scope>NUCLEOTIDE SEQUENCE [LARGE SCALE GENOMIC DNA]</scope>
    <source>
        <strain evidence="3 4">GW6</strain>
    </source>
</reference>
<dbReference type="EMBL" id="CP034086">
    <property type="protein sequence ID" value="AZG75914.1"/>
    <property type="molecule type" value="Genomic_DNA"/>
</dbReference>
<dbReference type="GO" id="GO:0016887">
    <property type="term" value="F:ATP hydrolysis activity"/>
    <property type="evidence" value="ECO:0007669"/>
    <property type="project" value="InterPro"/>
</dbReference>
<evidence type="ECO:0000259" key="1">
    <source>
        <dbReference type="Pfam" id="PF13175"/>
    </source>
</evidence>
<sequence length="682" mass="76040">MKLVSFQIKNYKVIDDTGPVKVDELVTALVGKNESGKSSVMKAMWKSRNVADAKFDKLYDYPRDRYSRERKETQEVTLLVFDLTPEEADALVAHLPGSPPQKPTQITYATSYDGEDQVRHEIAFDKDVKTSASAAEILSMIEAIASSATNIDVDGAPALQTALNSAIERIKVDTPLWQPESVKAIEAFSGALTAWLGIDAARQSIAIGEREQLQRLLTEAKQGDPLVAARAWAEQNLPIFIYFDDYGQLETRIHLPLYLQRKDSPDPKIRTQTALFEWSGIDPKEILELGRARQSGETDDEVHRRHEKRRALLDSSSFSLTGDWIEWWSEKRHKMHFDADGEDLVLRVSDQHNEFPVPFEERSHGLQWFFSFYLVFLVESRKAHMGAVLLLDEPGLHLHPTLQARLIALFERICKANQLIYSTHLPFLVDGGHLERVRTVHLYGPEPQKTMISNDVRPTGDRDTLVPLQAAIGYSIAQTLFLGKRSVIVEGITDYWIIKALNDCLSRKDTPPPLHRDTVLIPAGGTSRLMPLASIMMASAGVNEGHLLVLLDSDKEGEQAAKRMNEVFSGESPVLMLGSAIGLTEATIEDLVPRDVYLAAIEHAGYSVSLNTCEKAAATNVKAMERAFERMSQGKFGMAEKAAAALVLINSWGADPSAINDPIKEKAYALFEAINRHFDVLS</sequence>
<dbReference type="CDD" id="cd00188">
    <property type="entry name" value="TOPRIM"/>
    <property type="match status" value="1"/>
</dbReference>
<dbReference type="SUPFAM" id="SSF52540">
    <property type="entry name" value="P-loop containing nucleoside triphosphate hydrolases"/>
    <property type="match status" value="1"/>
</dbReference>
<feature type="domain" description="Endonuclease GajA/Old nuclease/RecF-like AAA" evidence="1">
    <location>
        <begin position="1"/>
        <end position="53"/>
    </location>
</feature>
<dbReference type="Pfam" id="PF13175">
    <property type="entry name" value="AAA_15"/>
    <property type="match status" value="1"/>
</dbReference>
<dbReference type="InterPro" id="IPR041685">
    <property type="entry name" value="AAA_GajA/Old/RecF-like"/>
</dbReference>
<evidence type="ECO:0008006" key="5">
    <source>
        <dbReference type="Google" id="ProtNLM"/>
    </source>
</evidence>
<dbReference type="PANTHER" id="PTHR43581">
    <property type="entry name" value="ATP/GTP PHOSPHATASE"/>
    <property type="match status" value="1"/>
</dbReference>
<dbReference type="InterPro" id="IPR027417">
    <property type="entry name" value="P-loop_NTPase"/>
</dbReference>
<dbReference type="Pfam" id="PF13304">
    <property type="entry name" value="AAA_21"/>
    <property type="match status" value="1"/>
</dbReference>
<evidence type="ECO:0000313" key="3">
    <source>
        <dbReference type="EMBL" id="AZG75914.1"/>
    </source>
</evidence>
<name>A0A3G8M2L6_9HYPH</name>
<evidence type="ECO:0000313" key="4">
    <source>
        <dbReference type="Proteomes" id="UP000273982"/>
    </source>
</evidence>
<dbReference type="KEGG" id="mros:EHO51_03710"/>